<organism evidence="2 3">
    <name type="scientific">Mycoplasmopsis alligatoris A21JP2</name>
    <dbReference type="NCBI Taxonomy" id="747682"/>
    <lineage>
        <taxon>Bacteria</taxon>
        <taxon>Bacillati</taxon>
        <taxon>Mycoplasmatota</taxon>
        <taxon>Mycoplasmoidales</taxon>
        <taxon>Metamycoplasmataceae</taxon>
        <taxon>Mycoplasmopsis</taxon>
    </lineage>
</organism>
<sequence length="687" mass="81958">MYNGEKQKHYLDAVLLWRSKNIGKGDLIFIIDGQQRITTILIFIKAVADFLHSNHLKQQYILNSYDVNTKDSTENFKISHSTNDSKEFEHFMNEKRDSKNKFYDIYKCFSLLIKKDFDQNLNEHDFLNILRRIYFTRIEIDADEDPQLIFEKINGSSLVLTTAEKIKNYLLMSINDEKKLEKYFNDYWKPIEQRLDKDLNVFINIYVMYKCLTNVNENQVYEKLKEVIKTNDQKTNALEELLFLCNYYQQAKGAEKCEFNSNITNIFWWIKQISLKTLLPLIFALLNDYKKEKISLVELEKIFTVILVFALRKKIINDSKNFNKMFTNIYKRVKDKYAYSNFLKGFKEILFSDKNMVNDKEIEDELRKNNVYKNNKQKLLIILLLIELKLFSKEKIVINEDIQIEHIMPQNIAKWKEEDEYLYNDEMHEKNVNKLGNMSLTGINQKLSNSKFSIKKEEIKIRGTRFHTLWEPVINSPKWTEDEINKRTDESVKIVLQQLSIDKYKIKNSEINSEKINRNISDNSIRKDEENLVNKTYKSDLKKVKNWNNKRLYNVIEREIGTIKTSNADEDFDISENLTFKKFTSCKIVQVDILEKKYKVDSMIQAIMTILKYLHDNYYNVLDNESNLNKYLSKDSDLVLRPEKILGTNIYFGSEYNNNEKMRRVRIIAEKCNVYLTQIKLKGYREK</sequence>
<protein>
    <recommendedName>
        <fullName evidence="1">GmrSD restriction endonucleases N-terminal domain-containing protein</fullName>
    </recommendedName>
</protein>
<dbReference type="RefSeq" id="WP_005683199.1">
    <property type="nucleotide sequence ID" value="NZ_ADNC01000004.1"/>
</dbReference>
<dbReference type="AlphaFoldDB" id="D4XV52"/>
<feature type="domain" description="GmrSD restriction endonucleases N-terminal" evidence="1">
    <location>
        <begin position="7"/>
        <end position="171"/>
    </location>
</feature>
<proteinExistence type="predicted"/>
<gene>
    <name evidence="2" type="ORF">MALL_0788</name>
</gene>
<evidence type="ECO:0000313" key="2">
    <source>
        <dbReference type="EMBL" id="EFF41773.1"/>
    </source>
</evidence>
<dbReference type="eggNOG" id="COG1479">
    <property type="taxonomic scope" value="Bacteria"/>
</dbReference>
<name>D4XV52_9BACT</name>
<comment type="caution">
    <text evidence="2">The sequence shown here is derived from an EMBL/GenBank/DDBJ whole genome shotgun (WGS) entry which is preliminary data.</text>
</comment>
<reference evidence="2 3" key="1">
    <citation type="submission" date="2010-03" db="EMBL/GenBank/DDBJ databases">
        <authorList>
            <person name="Glass J.I."/>
            <person name="Benders G.A."/>
            <person name="Durkin A.S."/>
            <person name="Farmerie W.G."/>
            <person name="Hlavinka K."/>
            <person name="Hostetler J."/>
            <person name="Jackson J."/>
            <person name="May M.A."/>
            <person name="Miller R.H."/>
            <person name="Paralanov V."/>
            <person name="Radune D."/>
            <person name="Szczypinski B."/>
            <person name="Brown D.R."/>
        </authorList>
    </citation>
    <scope>NUCLEOTIDE SEQUENCE [LARGE SCALE GENOMIC DNA]</scope>
    <source>
        <strain evidence="2 3">A21JP2</strain>
    </source>
</reference>
<dbReference type="InterPro" id="IPR004919">
    <property type="entry name" value="GmrSD_N"/>
</dbReference>
<dbReference type="PANTHER" id="PTHR35149">
    <property type="entry name" value="SLL5132 PROTEIN"/>
    <property type="match status" value="1"/>
</dbReference>
<dbReference type="OrthoDB" id="9798761at2"/>
<accession>D4XV52</accession>
<dbReference type="Pfam" id="PF03235">
    <property type="entry name" value="GmrSD_N"/>
    <property type="match status" value="1"/>
</dbReference>
<dbReference type="EMBL" id="ADNC01000004">
    <property type="protein sequence ID" value="EFF41773.1"/>
    <property type="molecule type" value="Genomic_DNA"/>
</dbReference>
<keyword evidence="3" id="KW-1185">Reference proteome</keyword>
<dbReference type="Proteomes" id="UP000004757">
    <property type="component" value="Unassembled WGS sequence"/>
</dbReference>
<evidence type="ECO:0000259" key="1">
    <source>
        <dbReference type="Pfam" id="PF03235"/>
    </source>
</evidence>
<dbReference type="PANTHER" id="PTHR35149:SF1">
    <property type="entry name" value="DUF5655 DOMAIN-CONTAINING PROTEIN"/>
    <property type="match status" value="1"/>
</dbReference>
<evidence type="ECO:0000313" key="3">
    <source>
        <dbReference type="Proteomes" id="UP000004757"/>
    </source>
</evidence>